<evidence type="ECO:0000256" key="2">
    <source>
        <dbReference type="SAM" id="MobiDB-lite"/>
    </source>
</evidence>
<organism evidence="4 5">
    <name type="scientific">Vineibacter terrae</name>
    <dbReference type="NCBI Taxonomy" id="2586908"/>
    <lineage>
        <taxon>Bacteria</taxon>
        <taxon>Pseudomonadati</taxon>
        <taxon>Pseudomonadota</taxon>
        <taxon>Alphaproteobacteria</taxon>
        <taxon>Hyphomicrobiales</taxon>
        <taxon>Vineibacter</taxon>
    </lineage>
</organism>
<gene>
    <name evidence="4" type="ORF">FHP25_14760</name>
</gene>
<evidence type="ECO:0000259" key="3">
    <source>
        <dbReference type="Pfam" id="PF03432"/>
    </source>
</evidence>
<evidence type="ECO:0000313" key="4">
    <source>
        <dbReference type="EMBL" id="TXL75143.1"/>
    </source>
</evidence>
<comment type="caution">
    <text evidence="4">The sequence shown here is derived from an EMBL/GenBank/DDBJ whole genome shotgun (WGS) entry which is preliminary data.</text>
</comment>
<dbReference type="InterPro" id="IPR005094">
    <property type="entry name" value="Endonuclease_MobA/VirD2"/>
</dbReference>
<feature type="region of interest" description="Disordered" evidence="2">
    <location>
        <begin position="485"/>
        <end position="538"/>
    </location>
</feature>
<accession>A0A5C8PLS5</accession>
<evidence type="ECO:0000313" key="5">
    <source>
        <dbReference type="Proteomes" id="UP000321638"/>
    </source>
</evidence>
<protein>
    <submittedName>
        <fullName evidence="4">Relaxase</fullName>
    </submittedName>
</protein>
<name>A0A5C8PLS5_9HYPH</name>
<keyword evidence="5" id="KW-1185">Reference proteome</keyword>
<feature type="domain" description="MobA/VirD2-like nuclease" evidence="3">
    <location>
        <begin position="31"/>
        <end position="143"/>
    </location>
</feature>
<dbReference type="Pfam" id="PF03432">
    <property type="entry name" value="Relaxase"/>
    <property type="match status" value="1"/>
</dbReference>
<keyword evidence="1" id="KW-0175">Coiled coil</keyword>
<dbReference type="EMBL" id="VDUZ01000015">
    <property type="protein sequence ID" value="TXL75143.1"/>
    <property type="molecule type" value="Genomic_DNA"/>
</dbReference>
<evidence type="ECO:0000256" key="1">
    <source>
        <dbReference type="SAM" id="Coils"/>
    </source>
</evidence>
<dbReference type="RefSeq" id="WP_147847714.1">
    <property type="nucleotide sequence ID" value="NZ_VDUZ01000015.1"/>
</dbReference>
<reference evidence="4 5" key="1">
    <citation type="submission" date="2019-06" db="EMBL/GenBank/DDBJ databases">
        <title>New taxonomy in bacterial strain CC-CFT640, isolated from vineyard.</title>
        <authorList>
            <person name="Lin S.-Y."/>
            <person name="Tsai C.-F."/>
            <person name="Young C.-C."/>
        </authorList>
    </citation>
    <scope>NUCLEOTIDE SEQUENCE [LARGE SCALE GENOMIC DNA]</scope>
    <source>
        <strain evidence="4 5">CC-CFT640</strain>
    </source>
</reference>
<proteinExistence type="predicted"/>
<dbReference type="OrthoDB" id="1826980at2"/>
<sequence>MILKGSQRGEGTDLATHLMNTYDNEFIEIGEVHGAVAEDLHGAFAEFEAVSLGTKAREYLYSLSISPPSKMSREQYADTIREIEKGLGLTGQPRAVVFHVKDGREHCHVVWSRINVETMRAIHMSHDHSRLMDMACKLARKYGFELPDGLKKWEAKQRFEKDYLEATRAENAQAEETGITPEMRAAQITEAYNQSDTAEAFRAALEQQGYIVAKSDRRDFVVVDEFGNVHSLSRHIKGHKPKDKKAKLAGLSAVHLPSVEQAKELALQIAQARLDAQRKHEETSEAMAKAQAELRALKDKRQRKEQESAIRQAARRLKVQIAEQELLTRQQEERLLLHVAQLAESKGFLFRIRSTVADLIGRVPGLRSVLGPLQNLTHLDPKERHRLEDEALSRRHARERQSIERRKGKLALVEKREQQSRAKALRLEQRLEGKIRLTAEQSAHISKETLAQAEHKAMQDFYDAARDQGLWQQRVFEEGELRQTFNDAAGIDATPPNSGDGDSHTPDPHDDPDDDGDDDDPKMRRRRGKGYGYRRDSD</sequence>
<dbReference type="AlphaFoldDB" id="A0A5C8PLS5"/>
<feature type="coiled-coil region" evidence="1">
    <location>
        <begin position="262"/>
        <end position="334"/>
    </location>
</feature>
<dbReference type="Proteomes" id="UP000321638">
    <property type="component" value="Unassembled WGS sequence"/>
</dbReference>
<feature type="compositionally biased region" description="Acidic residues" evidence="2">
    <location>
        <begin position="510"/>
        <end position="520"/>
    </location>
</feature>